<accession>A0A8S3V4D4</accession>
<name>A0A8S3V4D4_MYTED</name>
<reference evidence="1" key="1">
    <citation type="submission" date="2021-03" db="EMBL/GenBank/DDBJ databases">
        <authorList>
            <person name="Bekaert M."/>
        </authorList>
    </citation>
    <scope>NUCLEOTIDE SEQUENCE</scope>
</reference>
<evidence type="ECO:0000313" key="2">
    <source>
        <dbReference type="Proteomes" id="UP000683360"/>
    </source>
</evidence>
<dbReference type="EMBL" id="CAJPWZ010002973">
    <property type="protein sequence ID" value="CAG2249504.1"/>
    <property type="molecule type" value="Genomic_DNA"/>
</dbReference>
<dbReference type="OrthoDB" id="6580118at2759"/>
<sequence length="196" mass="22854">MGLLDTVTLLLENTDHKQLDVNGAINAATLYKFRNRNNCKHLIMLFLENVNHSLINFKEVLNKACTDHSLDTITWLLSNYDHALFDLNYAMRKACESEESRIIKYLVENCDNTLLDITGAMTRVLYNNICNDGNEEIIKYLFRKVNKELIDDKILQNVPYKLCLPFIITWCFKLLIIPRMVFLKPFFIRSPGNMIT</sequence>
<protein>
    <submittedName>
        <fullName evidence="1">MTRR</fullName>
        <ecNumber evidence="1">1.16.1.8</ecNumber>
    </submittedName>
</protein>
<keyword evidence="2" id="KW-1185">Reference proteome</keyword>
<dbReference type="EC" id="1.16.1.8" evidence="1"/>
<dbReference type="SUPFAM" id="SSF140860">
    <property type="entry name" value="Pseudo ankyrin repeat-like"/>
    <property type="match status" value="1"/>
</dbReference>
<keyword evidence="1" id="KW-0560">Oxidoreductase</keyword>
<gene>
    <name evidence="1" type="ORF">MEDL_61280</name>
</gene>
<dbReference type="AlphaFoldDB" id="A0A8S3V4D4"/>
<dbReference type="GO" id="GO:0030586">
    <property type="term" value="F:[methionine synthase] reductase (NADPH) activity"/>
    <property type="evidence" value="ECO:0007669"/>
    <property type="project" value="UniProtKB-EC"/>
</dbReference>
<proteinExistence type="predicted"/>
<organism evidence="1 2">
    <name type="scientific">Mytilus edulis</name>
    <name type="common">Blue mussel</name>
    <dbReference type="NCBI Taxonomy" id="6550"/>
    <lineage>
        <taxon>Eukaryota</taxon>
        <taxon>Metazoa</taxon>
        <taxon>Spiralia</taxon>
        <taxon>Lophotrochozoa</taxon>
        <taxon>Mollusca</taxon>
        <taxon>Bivalvia</taxon>
        <taxon>Autobranchia</taxon>
        <taxon>Pteriomorphia</taxon>
        <taxon>Mytilida</taxon>
        <taxon>Mytiloidea</taxon>
        <taxon>Mytilidae</taxon>
        <taxon>Mytilinae</taxon>
        <taxon>Mytilus</taxon>
    </lineage>
</organism>
<evidence type="ECO:0000313" key="1">
    <source>
        <dbReference type="EMBL" id="CAG2249504.1"/>
    </source>
</evidence>
<dbReference type="Proteomes" id="UP000683360">
    <property type="component" value="Unassembled WGS sequence"/>
</dbReference>
<comment type="caution">
    <text evidence="1">The sequence shown here is derived from an EMBL/GenBank/DDBJ whole genome shotgun (WGS) entry which is preliminary data.</text>
</comment>